<dbReference type="InterPro" id="IPR010767">
    <property type="entry name" value="Phage_CGC-2007_Cje0229"/>
</dbReference>
<gene>
    <name evidence="1" type="ORF">LCGC14_2919420</name>
</gene>
<proteinExistence type="predicted"/>
<organism evidence="1">
    <name type="scientific">marine sediment metagenome</name>
    <dbReference type="NCBI Taxonomy" id="412755"/>
    <lineage>
        <taxon>unclassified sequences</taxon>
        <taxon>metagenomes</taxon>
        <taxon>ecological metagenomes</taxon>
    </lineage>
</organism>
<comment type="caution">
    <text evidence="1">The sequence shown here is derived from an EMBL/GenBank/DDBJ whole genome shotgun (WGS) entry which is preliminary data.</text>
</comment>
<dbReference type="EMBL" id="LAZR01057978">
    <property type="protein sequence ID" value="KKK70890.1"/>
    <property type="molecule type" value="Genomic_DNA"/>
</dbReference>
<sequence length="130" mass="15182">MKITTPLILKFLDKAKDGKWFELYEEFEFYIDWTKTHRQTFTVPKSFKTDFASIPKVFRVILSTVGKHGKAAVLHDYLCEYGYLSRKKADLVLLEAMRVLGVGYIKRTIMYRAVRIYSIVSRAKAGYKNV</sequence>
<reference evidence="1" key="1">
    <citation type="journal article" date="2015" name="Nature">
        <title>Complex archaea that bridge the gap between prokaryotes and eukaryotes.</title>
        <authorList>
            <person name="Spang A."/>
            <person name="Saw J.H."/>
            <person name="Jorgensen S.L."/>
            <person name="Zaremba-Niedzwiedzka K."/>
            <person name="Martijn J."/>
            <person name="Lind A.E."/>
            <person name="van Eijk R."/>
            <person name="Schleper C."/>
            <person name="Guy L."/>
            <person name="Ettema T.J."/>
        </authorList>
    </citation>
    <scope>NUCLEOTIDE SEQUENCE</scope>
</reference>
<name>A0A0F8YB63_9ZZZZ</name>
<evidence type="ECO:0008006" key="2">
    <source>
        <dbReference type="Google" id="ProtNLM"/>
    </source>
</evidence>
<accession>A0A0F8YB63</accession>
<dbReference type="Pfam" id="PF07087">
    <property type="entry name" value="DUF1353"/>
    <property type="match status" value="1"/>
</dbReference>
<evidence type="ECO:0000313" key="1">
    <source>
        <dbReference type="EMBL" id="KKK70890.1"/>
    </source>
</evidence>
<protein>
    <recommendedName>
        <fullName evidence="2">DUF1353 domain-containing protein</fullName>
    </recommendedName>
</protein>
<dbReference type="AlphaFoldDB" id="A0A0F8YB63"/>